<dbReference type="PROSITE" id="PS00330">
    <property type="entry name" value="HEMOLYSIN_CALCIUM"/>
    <property type="match status" value="4"/>
</dbReference>
<evidence type="ECO:0000313" key="5">
    <source>
        <dbReference type="Proteomes" id="UP001431963"/>
    </source>
</evidence>
<dbReference type="InterPro" id="IPR018511">
    <property type="entry name" value="Hemolysin-typ_Ca-bd_CS"/>
</dbReference>
<keyword evidence="2" id="KW-0964">Secreted</keyword>
<evidence type="ECO:0000256" key="2">
    <source>
        <dbReference type="ARBA" id="ARBA00022525"/>
    </source>
</evidence>
<dbReference type="Pfam" id="PF00353">
    <property type="entry name" value="HemolysinCabind"/>
    <property type="match status" value="3"/>
</dbReference>
<dbReference type="SUPFAM" id="SSF51120">
    <property type="entry name" value="beta-Roll"/>
    <property type="match status" value="1"/>
</dbReference>
<keyword evidence="5" id="KW-1185">Reference proteome</keyword>
<reference evidence="4" key="1">
    <citation type="submission" date="2024-02" db="EMBL/GenBank/DDBJ databases">
        <title>Genome sequences of strain Gemmobacter sp. JM10B15.</title>
        <authorList>
            <person name="Zhang M."/>
        </authorList>
    </citation>
    <scope>NUCLEOTIDE SEQUENCE</scope>
    <source>
        <strain evidence="4">JM10B15</strain>
    </source>
</reference>
<dbReference type="Proteomes" id="UP001431963">
    <property type="component" value="Unassembled WGS sequence"/>
</dbReference>
<dbReference type="PANTHER" id="PTHR38340:SF1">
    <property type="entry name" value="S-LAYER PROTEIN"/>
    <property type="match status" value="1"/>
</dbReference>
<dbReference type="EMBL" id="JBALHR010000001">
    <property type="protein sequence ID" value="MEH7826898.1"/>
    <property type="molecule type" value="Genomic_DNA"/>
</dbReference>
<evidence type="ECO:0000313" key="4">
    <source>
        <dbReference type="EMBL" id="MEH7826898.1"/>
    </source>
</evidence>
<gene>
    <name evidence="4" type="ORF">V6590_01930</name>
</gene>
<comment type="subcellular location">
    <subcellularLocation>
        <location evidence="1">Secreted</location>
    </subcellularLocation>
</comment>
<dbReference type="InterPro" id="IPR050557">
    <property type="entry name" value="RTX_toxin/Mannuronan_C5-epim"/>
</dbReference>
<name>A0ABU8BRM3_9RHOB</name>
<feature type="compositionally biased region" description="Basic and acidic residues" evidence="3">
    <location>
        <begin position="154"/>
        <end position="164"/>
    </location>
</feature>
<comment type="caution">
    <text evidence="4">The sequence shown here is derived from an EMBL/GenBank/DDBJ whole genome shotgun (WGS) entry which is preliminary data.</text>
</comment>
<dbReference type="PANTHER" id="PTHR38340">
    <property type="entry name" value="S-LAYER PROTEIN"/>
    <property type="match status" value="1"/>
</dbReference>
<dbReference type="InterPro" id="IPR001343">
    <property type="entry name" value="Hemolysn_Ca-bd"/>
</dbReference>
<dbReference type="RefSeq" id="WP_335418707.1">
    <property type="nucleotide sequence ID" value="NZ_JBALHR010000001.1"/>
</dbReference>
<feature type="compositionally biased region" description="Low complexity" evidence="3">
    <location>
        <begin position="139"/>
        <end position="148"/>
    </location>
</feature>
<protein>
    <submittedName>
        <fullName evidence="4">Calcium-binding protein</fullName>
    </submittedName>
</protein>
<dbReference type="InterPro" id="IPR011049">
    <property type="entry name" value="Serralysin-like_metalloprot_C"/>
</dbReference>
<evidence type="ECO:0000256" key="1">
    <source>
        <dbReference type="ARBA" id="ARBA00004613"/>
    </source>
</evidence>
<accession>A0ABU8BRM3</accession>
<sequence>MKAIEKTALSGAQGLVTSDLAWLRDLLTAPVKIFQRAPSYNDSAQESSAAGSDHMAVRGEAGADLLLGRSGNDSLRGIGGDDTLTGGNGHDRLVGGVGKDALMGGAGNDTLLGGGGDDRLSGNGGQDLLSGGYGNDTLSSGSGRSQMSGGAGNDRLHADLRQSGHDMTGGSGVDTFILHSGSGSSASVITDYSAEDVVILEGQRLVLENPATGMTITTETDGTLVTFGAGDTVLLADFWL</sequence>
<feature type="region of interest" description="Disordered" evidence="3">
    <location>
        <begin position="113"/>
        <end position="165"/>
    </location>
</feature>
<dbReference type="Gene3D" id="2.150.10.10">
    <property type="entry name" value="Serralysin-like metalloprotease, C-terminal"/>
    <property type="match status" value="2"/>
</dbReference>
<evidence type="ECO:0000256" key="3">
    <source>
        <dbReference type="SAM" id="MobiDB-lite"/>
    </source>
</evidence>
<organism evidence="4 5">
    <name type="scientific">Gemmobacter denitrificans</name>
    <dbReference type="NCBI Taxonomy" id="3123040"/>
    <lineage>
        <taxon>Bacteria</taxon>
        <taxon>Pseudomonadati</taxon>
        <taxon>Pseudomonadota</taxon>
        <taxon>Alphaproteobacteria</taxon>
        <taxon>Rhodobacterales</taxon>
        <taxon>Paracoccaceae</taxon>
        <taxon>Gemmobacter</taxon>
    </lineage>
</organism>
<proteinExistence type="predicted"/>
<dbReference type="PRINTS" id="PR00313">
    <property type="entry name" value="CABNDNGRPT"/>
</dbReference>